<evidence type="ECO:0000313" key="3">
    <source>
        <dbReference type="Proteomes" id="UP000245119"/>
    </source>
</evidence>
<dbReference type="PANTHER" id="PTHR46670:SF3">
    <property type="entry name" value="ENDONUCLEASE_EXONUCLEASE_PHOSPHATASE DOMAIN-CONTAINING PROTEIN"/>
    <property type="match status" value="1"/>
</dbReference>
<feature type="region of interest" description="Disordered" evidence="1">
    <location>
        <begin position="357"/>
        <end position="385"/>
    </location>
</feature>
<sequence length="428" mass="47448">MLDITSLSESQIVQTQLLCGLLNAQSVIRKAVDIHDVIIDKSLDLLNNKVTNSAFCEEFIPMVSNLAAANKYLLILGDVNIHFDVPSDPDTKRLCQLLDSLDLVQHVNSPTHCTRSDLVSPPDNVDELVALYNSTLTTLLDKFAPEKKRCITERPDTAWFTPEVRQAKKVRRQAERKWRKSRLEVDSQIYRHTRSQCSAIIVKAISRYVMNILGSAVSDSRKMFSVVNGLLGKDATAPVLPEMDDQTAASTLSAYFEDKIKTIIDSFSDSVDTNGHCVNLNHGGESDETINQMNDSEEVSPDIESFNNSLLHHGGESNGSISHLNTSEEVHLDMLGNQIPFPIPIPVSSAIDSLTETDSVPSAGQTVSCGSQEAGISGRPLHEDDTVPKMVCDRTQRSQESHVFEEPNETDKLLHCPLIYRINTYIDM</sequence>
<evidence type="ECO:0000313" key="2">
    <source>
        <dbReference type="EMBL" id="PVD39413.1"/>
    </source>
</evidence>
<accession>A0A2T7Q164</accession>
<dbReference type="Proteomes" id="UP000245119">
    <property type="component" value="Linkage Group LG1"/>
</dbReference>
<protein>
    <recommendedName>
        <fullName evidence="4">Endonuclease/exonuclease/phosphatase domain-containing protein</fullName>
    </recommendedName>
</protein>
<proteinExistence type="predicted"/>
<feature type="compositionally biased region" description="Polar residues" evidence="1">
    <location>
        <begin position="357"/>
        <end position="371"/>
    </location>
</feature>
<dbReference type="AlphaFoldDB" id="A0A2T7Q164"/>
<dbReference type="PANTHER" id="PTHR46670">
    <property type="entry name" value="ENDO/EXONUCLEASE/PHOSPHATASE DOMAIN-CONTAINING PROTEIN"/>
    <property type="match status" value="1"/>
</dbReference>
<name>A0A2T7Q164_POMCA</name>
<evidence type="ECO:0008006" key="4">
    <source>
        <dbReference type="Google" id="ProtNLM"/>
    </source>
</evidence>
<dbReference type="EMBL" id="PZQS01000001">
    <property type="protein sequence ID" value="PVD39413.1"/>
    <property type="molecule type" value="Genomic_DNA"/>
</dbReference>
<keyword evidence="3" id="KW-1185">Reference proteome</keyword>
<evidence type="ECO:0000256" key="1">
    <source>
        <dbReference type="SAM" id="MobiDB-lite"/>
    </source>
</evidence>
<organism evidence="2 3">
    <name type="scientific">Pomacea canaliculata</name>
    <name type="common">Golden apple snail</name>
    <dbReference type="NCBI Taxonomy" id="400727"/>
    <lineage>
        <taxon>Eukaryota</taxon>
        <taxon>Metazoa</taxon>
        <taxon>Spiralia</taxon>
        <taxon>Lophotrochozoa</taxon>
        <taxon>Mollusca</taxon>
        <taxon>Gastropoda</taxon>
        <taxon>Caenogastropoda</taxon>
        <taxon>Architaenioglossa</taxon>
        <taxon>Ampullarioidea</taxon>
        <taxon>Ampullariidae</taxon>
        <taxon>Pomacea</taxon>
    </lineage>
</organism>
<reference evidence="2 3" key="1">
    <citation type="submission" date="2018-04" db="EMBL/GenBank/DDBJ databases">
        <title>The genome of golden apple snail Pomacea canaliculata provides insight into stress tolerance and invasive adaptation.</title>
        <authorList>
            <person name="Liu C."/>
            <person name="Liu B."/>
            <person name="Ren Y."/>
            <person name="Zhang Y."/>
            <person name="Wang H."/>
            <person name="Li S."/>
            <person name="Jiang F."/>
            <person name="Yin L."/>
            <person name="Zhang G."/>
            <person name="Qian W."/>
            <person name="Fan W."/>
        </authorList>
    </citation>
    <scope>NUCLEOTIDE SEQUENCE [LARGE SCALE GENOMIC DNA]</scope>
    <source>
        <strain evidence="2">SZHN2017</strain>
        <tissue evidence="2">Muscle</tissue>
    </source>
</reference>
<dbReference type="STRING" id="400727.A0A2T7Q164"/>
<gene>
    <name evidence="2" type="ORF">C0Q70_02043</name>
</gene>
<comment type="caution">
    <text evidence="2">The sequence shown here is derived from an EMBL/GenBank/DDBJ whole genome shotgun (WGS) entry which is preliminary data.</text>
</comment>